<dbReference type="Gene3D" id="1.25.40.10">
    <property type="entry name" value="Tetratricopeptide repeat domain"/>
    <property type="match status" value="2"/>
</dbReference>
<dbReference type="InterPro" id="IPR027417">
    <property type="entry name" value="P-loop_NTPase"/>
</dbReference>
<dbReference type="SUPFAM" id="SSF52540">
    <property type="entry name" value="P-loop containing nucleoside triphosphate hydrolases"/>
    <property type="match status" value="1"/>
</dbReference>
<dbReference type="PANTHER" id="PTHR46082">
    <property type="entry name" value="ATP/GTP-BINDING PROTEIN-RELATED"/>
    <property type="match status" value="1"/>
</dbReference>
<keyword evidence="3" id="KW-1185">Reference proteome</keyword>
<protein>
    <recommendedName>
        <fullName evidence="4">NB-ARC domain-containing protein</fullName>
    </recommendedName>
</protein>
<dbReference type="Proteomes" id="UP000606974">
    <property type="component" value="Unassembled WGS sequence"/>
</dbReference>
<name>A0A8H7AEY5_9EURO</name>
<dbReference type="EMBL" id="JAACFV010000084">
    <property type="protein sequence ID" value="KAF7506582.1"/>
    <property type="molecule type" value="Genomic_DNA"/>
</dbReference>
<evidence type="ECO:0000313" key="2">
    <source>
        <dbReference type="EMBL" id="KAF7506582.1"/>
    </source>
</evidence>
<keyword evidence="1" id="KW-0175">Coiled coil</keyword>
<dbReference type="InterPro" id="IPR011990">
    <property type="entry name" value="TPR-like_helical_dom_sf"/>
</dbReference>
<comment type="caution">
    <text evidence="2">The sequence shown here is derived from an EMBL/GenBank/DDBJ whole genome shotgun (WGS) entry which is preliminary data.</text>
</comment>
<dbReference type="InterPro" id="IPR053137">
    <property type="entry name" value="NLR-like"/>
</dbReference>
<dbReference type="SUPFAM" id="SSF48452">
    <property type="entry name" value="TPR-like"/>
    <property type="match status" value="2"/>
</dbReference>
<evidence type="ECO:0000256" key="1">
    <source>
        <dbReference type="SAM" id="Coils"/>
    </source>
</evidence>
<gene>
    <name evidence="2" type="ORF">GJ744_011619</name>
</gene>
<dbReference type="PANTHER" id="PTHR46082:SF6">
    <property type="entry name" value="AAA+ ATPASE DOMAIN-CONTAINING PROTEIN-RELATED"/>
    <property type="match status" value="1"/>
</dbReference>
<dbReference type="OrthoDB" id="5086500at2759"/>
<dbReference type="Pfam" id="PF13374">
    <property type="entry name" value="TPR_10"/>
    <property type="match status" value="2"/>
</dbReference>
<accession>A0A8H7AEY5</accession>
<proteinExistence type="predicted"/>
<organism evidence="2 3">
    <name type="scientific">Endocarpon pusillum</name>
    <dbReference type="NCBI Taxonomy" id="364733"/>
    <lineage>
        <taxon>Eukaryota</taxon>
        <taxon>Fungi</taxon>
        <taxon>Dikarya</taxon>
        <taxon>Ascomycota</taxon>
        <taxon>Pezizomycotina</taxon>
        <taxon>Eurotiomycetes</taxon>
        <taxon>Chaetothyriomycetidae</taxon>
        <taxon>Verrucariales</taxon>
        <taxon>Verrucariaceae</taxon>
        <taxon>Endocarpon</taxon>
    </lineage>
</organism>
<reference evidence="2" key="1">
    <citation type="submission" date="2020-02" db="EMBL/GenBank/DDBJ databases">
        <authorList>
            <person name="Palmer J.M."/>
        </authorList>
    </citation>
    <scope>NUCLEOTIDE SEQUENCE</scope>
    <source>
        <strain evidence="2">EPUS1.4</strain>
        <tissue evidence="2">Thallus</tissue>
    </source>
</reference>
<evidence type="ECO:0000313" key="3">
    <source>
        <dbReference type="Proteomes" id="UP000606974"/>
    </source>
</evidence>
<feature type="coiled-coil region" evidence="1">
    <location>
        <begin position="26"/>
        <end position="53"/>
    </location>
</feature>
<sequence>MVVDPFSIVAGTYSLVDISARLVRYLHGFKESVAGTKDELESLEHEINSIRSISESIKDSFDHEVKNCSDKLVADPTKAEALWRNVSNTLRSCERRLNDLAEIVQHVAGEKSQDNRKGNKDHKYTATFESWKVQLRKNFKSAKIEQIQSDLIGYKHTLSLSLTLIGVIYQKESQSASDELVEIVNSLSVQVELLKPYLASSHQVDVRDSVRSVNALISSLSFNKFFELPQGVSSIYTGRKLESDRLKLEFLDALPSPGRSQKRFVIYGLEGSGKTQFCCKFAYDYRQHFHAVFWVDASSKERADKTFSEIAKKGGGEHNKLAGMNWLSSLDKPWLLIIDNAEDPTLPLETMLPASERGFILITTRNPAHKIYGTVGPGSFHFTGMDSNAASDLLLRAAGEPVPWNSRTKKSAFTIAEILGCLPLALVQAGKAVLKRRCSLHDFESYFKRTRQRVINTRRSSSGNEGPKFADSDTEINVFATYEMLYRGLAEKGTLESSDAIELLHMFAFFHRENIREDILLRAVKNPLLEQHAREKAPSQNVVAGFSIEFLKDKIADMLVYLFWISRGPPVMPRVLRDVEDLDDLHEDQIRAALSELSALSLIIYNASNHSYYIHPLVHTWIRERPEMKTTEQAVWCQAAATTLARSILLPSEGVGDSEEDADFRRGLLLHIDHVRKCQETIQAQITKNQRSRRWIWPVPKETMDDRQAGQIARFSLVYAECGNMQEAERLQRRAKDFFCGLLGLDHPVSRLLQVGLSRTYCVLGRPTEAAQLQSAVLEVCLRTKGPKAHETLSMMDMLGTTRMQQGKMKEAMELHKAALEGMSCSLGVMHPDALKAMNNLACVYSKYFEYEKTRELLTESSRGLVQTLGPTHPDTLIAQENLAMVYNDLGGSLRDDGHSIMLDVLVKRKEKLGREHPFTLLAMCHLARTKAERGDFEEAEALLYDGLTVAKQNLGETHFGTLYGRTHLGRVLLMQKRYGEAEDILVDTIKKYELSSAARNGDPLTAMRLLIDCYQEQNKIPEAIAVCERAIAGLRTIGGQDHVLMGKLEARLEELHAIQ</sequence>
<dbReference type="Pfam" id="PF13424">
    <property type="entry name" value="TPR_12"/>
    <property type="match status" value="2"/>
</dbReference>
<evidence type="ECO:0008006" key="4">
    <source>
        <dbReference type="Google" id="ProtNLM"/>
    </source>
</evidence>
<dbReference type="Gene3D" id="3.40.50.300">
    <property type="entry name" value="P-loop containing nucleotide triphosphate hydrolases"/>
    <property type="match status" value="1"/>
</dbReference>
<dbReference type="AlphaFoldDB" id="A0A8H7AEY5"/>